<accession>A0AAP8MIH4</accession>
<dbReference type="GO" id="GO:0016491">
    <property type="term" value="F:oxidoreductase activity"/>
    <property type="evidence" value="ECO:0007669"/>
    <property type="project" value="InterPro"/>
</dbReference>
<dbReference type="AlphaFoldDB" id="A0AAP8MIH4"/>
<sequence length="240" mass="27209">MYVELVSTLLLVAVTQPLVLLGGGYVASLVWPEGAGALVGIPILAAIALFLVFDDMMQYWWHRLSHTVPWLYNLHRPHHNAEYLSVRVVYRNNIFYYAMMPGLWFSGALIYLGLGWVYAGYVIVKMTVIIGAHSDARWDAPLYRIKWLSPVMWVVERTISTPATHSAHHGKFADDGVTHYKGNYGNLLFFWDVLFGTAKITRCYPERMGVENLPETSAAEQLLWPLVREPATQVARSQTP</sequence>
<feature type="transmembrane region" description="Helical" evidence="5">
    <location>
        <begin position="6"/>
        <end position="27"/>
    </location>
</feature>
<evidence type="ECO:0000256" key="5">
    <source>
        <dbReference type="SAM" id="Phobius"/>
    </source>
</evidence>
<dbReference type="GO" id="GO:0008610">
    <property type="term" value="P:lipid biosynthetic process"/>
    <property type="evidence" value="ECO:0007669"/>
    <property type="project" value="InterPro"/>
</dbReference>
<evidence type="ECO:0000313" key="7">
    <source>
        <dbReference type="EMBL" id="PLW88162.1"/>
    </source>
</evidence>
<keyword evidence="4 5" id="KW-0472">Membrane</keyword>
<dbReference type="EMBL" id="PKUR01000001">
    <property type="protein sequence ID" value="PLW88162.1"/>
    <property type="molecule type" value="Genomic_DNA"/>
</dbReference>
<keyword evidence="8" id="KW-1185">Reference proteome</keyword>
<dbReference type="InterPro" id="IPR050307">
    <property type="entry name" value="Sterol_Desaturase_Related"/>
</dbReference>
<keyword evidence="2 5" id="KW-0812">Transmembrane</keyword>
<gene>
    <name evidence="7" type="ORF">C0029_03885</name>
</gene>
<feature type="transmembrane region" description="Helical" evidence="5">
    <location>
        <begin position="94"/>
        <end position="119"/>
    </location>
</feature>
<evidence type="ECO:0000256" key="4">
    <source>
        <dbReference type="ARBA" id="ARBA00023136"/>
    </source>
</evidence>
<feature type="transmembrane region" description="Helical" evidence="5">
    <location>
        <begin position="34"/>
        <end position="53"/>
    </location>
</feature>
<dbReference type="Pfam" id="PF04116">
    <property type="entry name" value="FA_hydroxylase"/>
    <property type="match status" value="1"/>
</dbReference>
<dbReference type="GO" id="GO:0005506">
    <property type="term" value="F:iron ion binding"/>
    <property type="evidence" value="ECO:0007669"/>
    <property type="project" value="InterPro"/>
</dbReference>
<evidence type="ECO:0000259" key="6">
    <source>
        <dbReference type="Pfam" id="PF04116"/>
    </source>
</evidence>
<name>A0AAP8MIH4_9GAMM</name>
<comment type="caution">
    <text evidence="7">The sequence shown here is derived from an EMBL/GenBank/DDBJ whole genome shotgun (WGS) entry which is preliminary data.</text>
</comment>
<dbReference type="InterPro" id="IPR006694">
    <property type="entry name" value="Fatty_acid_hydroxylase"/>
</dbReference>
<dbReference type="PANTHER" id="PTHR11863">
    <property type="entry name" value="STEROL DESATURASE"/>
    <property type="match status" value="1"/>
</dbReference>
<protein>
    <submittedName>
        <fullName evidence="7">Fatty acid hydroxylase</fullName>
    </submittedName>
</protein>
<proteinExistence type="predicted"/>
<organism evidence="7 8">
    <name type="scientific">Halioglobus japonicus</name>
    <dbReference type="NCBI Taxonomy" id="930805"/>
    <lineage>
        <taxon>Bacteria</taxon>
        <taxon>Pseudomonadati</taxon>
        <taxon>Pseudomonadota</taxon>
        <taxon>Gammaproteobacteria</taxon>
        <taxon>Cellvibrionales</taxon>
        <taxon>Halieaceae</taxon>
        <taxon>Halioglobus</taxon>
    </lineage>
</organism>
<comment type="subcellular location">
    <subcellularLocation>
        <location evidence="1">Membrane</location>
    </subcellularLocation>
</comment>
<dbReference type="Proteomes" id="UP000235162">
    <property type="component" value="Unassembled WGS sequence"/>
</dbReference>
<dbReference type="RefSeq" id="WP_084201185.1">
    <property type="nucleotide sequence ID" value="NZ_BMYL01000001.1"/>
</dbReference>
<evidence type="ECO:0000256" key="3">
    <source>
        <dbReference type="ARBA" id="ARBA00022989"/>
    </source>
</evidence>
<feature type="domain" description="Fatty acid hydroxylase" evidence="6">
    <location>
        <begin position="48"/>
        <end position="197"/>
    </location>
</feature>
<keyword evidence="3 5" id="KW-1133">Transmembrane helix</keyword>
<evidence type="ECO:0000313" key="8">
    <source>
        <dbReference type="Proteomes" id="UP000235162"/>
    </source>
</evidence>
<evidence type="ECO:0000256" key="2">
    <source>
        <dbReference type="ARBA" id="ARBA00022692"/>
    </source>
</evidence>
<dbReference type="GO" id="GO:0016020">
    <property type="term" value="C:membrane"/>
    <property type="evidence" value="ECO:0007669"/>
    <property type="project" value="UniProtKB-SubCell"/>
</dbReference>
<reference evidence="7 8" key="1">
    <citation type="submission" date="2018-01" db="EMBL/GenBank/DDBJ databases">
        <title>The draft genome sequence of Halioglobus japonicus S1-36.</title>
        <authorList>
            <person name="Du Z.-J."/>
            <person name="Shi M.-J."/>
        </authorList>
    </citation>
    <scope>NUCLEOTIDE SEQUENCE [LARGE SCALE GENOMIC DNA]</scope>
    <source>
        <strain evidence="7 8">S1-36</strain>
    </source>
</reference>
<evidence type="ECO:0000256" key="1">
    <source>
        <dbReference type="ARBA" id="ARBA00004370"/>
    </source>
</evidence>